<evidence type="ECO:0000313" key="1">
    <source>
        <dbReference type="EMBL" id="SZX61387.1"/>
    </source>
</evidence>
<evidence type="ECO:0000313" key="3">
    <source>
        <dbReference type="Proteomes" id="UP000256970"/>
    </source>
</evidence>
<keyword evidence="3" id="KW-1185">Reference proteome</keyword>
<dbReference type="PANTHER" id="PTHR24274">
    <property type="entry name" value="CILIA- AND FLAGELLA-ASSOCIATED PROTEIN 161"/>
    <property type="match status" value="1"/>
</dbReference>
<dbReference type="Pfam" id="PF24569">
    <property type="entry name" value="CFAP161"/>
    <property type="match status" value="1"/>
</dbReference>
<sequence>MTKVRDDPYVHFGDIVQLLHVNTGCLLAVDVEDKDTRPGELACAASATQVLQEPVARNTFLITKYIPSKPTPLEQQWADDVLRYGQRIRLLANPMAQGEPLDAAGGEQPLALYSQPLSVSCAAKLSRQQLVGFTWKAAGFDSVWQVQPLSPADQLACEGVEVAAGAPLLLVHCATAKPLNLEEAAKRPADFGVELEVSANAVTSSGKQLALEHAARGETTRTLPKPHLSSNRWAFVTGSTVGSLPAGSQQAAAGLLERLLQGVGQQLQEKPGSRVALEQKLARLAGVSGCMRVPELLLALRQVGCQLDEAQAAAIAAELAVAEEALAAAGGAAVKTAAGQVNMWSFLSMLDKCAEAE</sequence>
<protein>
    <submittedName>
        <fullName evidence="2">Uncharacterized protein</fullName>
    </submittedName>
</protein>
<dbReference type="Proteomes" id="UP000256970">
    <property type="component" value="Unassembled WGS sequence"/>
</dbReference>
<evidence type="ECO:0000313" key="2">
    <source>
        <dbReference type="EMBL" id="SZX74701.1"/>
    </source>
</evidence>
<dbReference type="PANTHER" id="PTHR24274:SF1">
    <property type="entry name" value="CILIA- AND FLAGELLA-ASSOCIATED PROTEIN 161"/>
    <property type="match status" value="1"/>
</dbReference>
<dbReference type="STRING" id="3088.A0A383WB84"/>
<gene>
    <name evidence="2" type="ORF">BQ4739_LOCUS15019</name>
    <name evidence="1" type="ORF">BQ4739_LOCUS1884</name>
</gene>
<dbReference type="InterPro" id="IPR055325">
    <property type="entry name" value="CF161"/>
</dbReference>
<dbReference type="GO" id="GO:0031514">
    <property type="term" value="C:motile cilium"/>
    <property type="evidence" value="ECO:0007669"/>
    <property type="project" value="TreeGrafter"/>
</dbReference>
<dbReference type="EMBL" id="FNXT01001219">
    <property type="protein sequence ID" value="SZX74701.1"/>
    <property type="molecule type" value="Genomic_DNA"/>
</dbReference>
<dbReference type="GO" id="GO:0060271">
    <property type="term" value="P:cilium assembly"/>
    <property type="evidence" value="ECO:0007669"/>
    <property type="project" value="TreeGrafter"/>
</dbReference>
<organism evidence="2 3">
    <name type="scientific">Tetradesmus obliquus</name>
    <name type="common">Green alga</name>
    <name type="synonym">Acutodesmus obliquus</name>
    <dbReference type="NCBI Taxonomy" id="3088"/>
    <lineage>
        <taxon>Eukaryota</taxon>
        <taxon>Viridiplantae</taxon>
        <taxon>Chlorophyta</taxon>
        <taxon>core chlorophytes</taxon>
        <taxon>Chlorophyceae</taxon>
        <taxon>CS clade</taxon>
        <taxon>Sphaeropleales</taxon>
        <taxon>Scenedesmaceae</taxon>
        <taxon>Tetradesmus</taxon>
    </lineage>
</organism>
<proteinExistence type="predicted"/>
<dbReference type="EMBL" id="FNXT01000141">
    <property type="protein sequence ID" value="SZX61387.1"/>
    <property type="molecule type" value="Genomic_DNA"/>
</dbReference>
<dbReference type="AlphaFoldDB" id="A0A383WB84"/>
<name>A0A383WB84_TETOB</name>
<accession>A0A383WB84</accession>
<reference evidence="2 3" key="1">
    <citation type="submission" date="2016-10" db="EMBL/GenBank/DDBJ databases">
        <authorList>
            <person name="Cai Z."/>
        </authorList>
    </citation>
    <scope>NUCLEOTIDE SEQUENCE [LARGE SCALE GENOMIC DNA]</scope>
</reference>